<organism evidence="10 11">
    <name type="scientific">Brevibacillus fluminis</name>
    <dbReference type="NCBI Taxonomy" id="511487"/>
    <lineage>
        <taxon>Bacteria</taxon>
        <taxon>Bacillati</taxon>
        <taxon>Bacillota</taxon>
        <taxon>Bacilli</taxon>
        <taxon>Bacillales</taxon>
        <taxon>Paenibacillaceae</taxon>
        <taxon>Brevibacillus</taxon>
    </lineage>
</organism>
<dbReference type="Pfam" id="PF00486">
    <property type="entry name" value="Trans_reg_C"/>
    <property type="match status" value="1"/>
</dbReference>
<dbReference type="RefSeq" id="WP_122920943.1">
    <property type="nucleotide sequence ID" value="NZ_RHHQ01000023.1"/>
</dbReference>
<dbReference type="InterPro" id="IPR036388">
    <property type="entry name" value="WH-like_DNA-bd_sf"/>
</dbReference>
<evidence type="ECO:0000256" key="2">
    <source>
        <dbReference type="ARBA" id="ARBA00023012"/>
    </source>
</evidence>
<dbReference type="GO" id="GO:0006355">
    <property type="term" value="P:regulation of DNA-templated transcription"/>
    <property type="evidence" value="ECO:0007669"/>
    <property type="project" value="InterPro"/>
</dbReference>
<dbReference type="InterPro" id="IPR001789">
    <property type="entry name" value="Sig_transdc_resp-reg_receiver"/>
</dbReference>
<dbReference type="InterPro" id="IPR001867">
    <property type="entry name" value="OmpR/PhoB-type_DNA-bd"/>
</dbReference>
<gene>
    <name evidence="10" type="ORF">EDM56_26475</name>
</gene>
<dbReference type="AlphaFoldDB" id="A0A3M8D125"/>
<keyword evidence="5" id="KW-0804">Transcription</keyword>
<dbReference type="GO" id="GO:0000156">
    <property type="term" value="F:phosphorelay response regulator activity"/>
    <property type="evidence" value="ECO:0007669"/>
    <property type="project" value="TreeGrafter"/>
</dbReference>
<evidence type="ECO:0000313" key="11">
    <source>
        <dbReference type="Proteomes" id="UP000271031"/>
    </source>
</evidence>
<keyword evidence="11" id="KW-1185">Reference proteome</keyword>
<feature type="domain" description="Response regulatory" evidence="8">
    <location>
        <begin position="5"/>
        <end position="118"/>
    </location>
</feature>
<proteinExistence type="predicted"/>
<dbReference type="SUPFAM" id="SSF52172">
    <property type="entry name" value="CheY-like"/>
    <property type="match status" value="1"/>
</dbReference>
<dbReference type="EMBL" id="RHHQ01000023">
    <property type="protein sequence ID" value="RNB81261.1"/>
    <property type="molecule type" value="Genomic_DNA"/>
</dbReference>
<dbReference type="GO" id="GO:0005829">
    <property type="term" value="C:cytosol"/>
    <property type="evidence" value="ECO:0007669"/>
    <property type="project" value="TreeGrafter"/>
</dbReference>
<dbReference type="Pfam" id="PF00072">
    <property type="entry name" value="Response_reg"/>
    <property type="match status" value="1"/>
</dbReference>
<dbReference type="CDD" id="cd00383">
    <property type="entry name" value="trans_reg_C"/>
    <property type="match status" value="1"/>
</dbReference>
<name>A0A3M8D125_9BACL</name>
<dbReference type="SMART" id="SM00862">
    <property type="entry name" value="Trans_reg_C"/>
    <property type="match status" value="1"/>
</dbReference>
<evidence type="ECO:0000259" key="9">
    <source>
        <dbReference type="PROSITE" id="PS51755"/>
    </source>
</evidence>
<keyword evidence="3" id="KW-0805">Transcription regulation</keyword>
<dbReference type="Proteomes" id="UP000271031">
    <property type="component" value="Unassembled WGS sequence"/>
</dbReference>
<feature type="DNA-binding region" description="OmpR/PhoB-type" evidence="7">
    <location>
        <begin position="126"/>
        <end position="222"/>
    </location>
</feature>
<evidence type="ECO:0000256" key="3">
    <source>
        <dbReference type="ARBA" id="ARBA00023015"/>
    </source>
</evidence>
<evidence type="ECO:0000259" key="8">
    <source>
        <dbReference type="PROSITE" id="PS50110"/>
    </source>
</evidence>
<sequence length="224" mass="25799">MMKKTVLIVEDEQKLREVITLFLHGDGLQVLEAETGEQAIKIFSESSVDLVILDIMLPNMSGFDVCERIRKNSDVPILFLTALGDDDYYTLGYRLGADDYIVKPFKASILALKVRRIFERQAKADPAKITAKGIELDIDGFRCIIDGMNIELTQKEFHLLQILIRNEGRTMSRDYLLNTVWGYDFYNESRVVDNHIKNIRRKLGTYSTYIKTVISVGYKYEKNI</sequence>
<dbReference type="PROSITE" id="PS51755">
    <property type="entry name" value="OMPR_PHOB"/>
    <property type="match status" value="1"/>
</dbReference>
<accession>A0A3M8D125</accession>
<keyword evidence="2" id="KW-0902">Two-component regulatory system</keyword>
<dbReference type="PANTHER" id="PTHR48111:SF1">
    <property type="entry name" value="TWO-COMPONENT RESPONSE REGULATOR ORR33"/>
    <property type="match status" value="1"/>
</dbReference>
<dbReference type="FunFam" id="3.40.50.2300:FF:000001">
    <property type="entry name" value="DNA-binding response regulator PhoB"/>
    <property type="match status" value="1"/>
</dbReference>
<evidence type="ECO:0000256" key="6">
    <source>
        <dbReference type="PROSITE-ProRule" id="PRU00169"/>
    </source>
</evidence>
<evidence type="ECO:0000256" key="1">
    <source>
        <dbReference type="ARBA" id="ARBA00022553"/>
    </source>
</evidence>
<dbReference type="InterPro" id="IPR039420">
    <property type="entry name" value="WalR-like"/>
</dbReference>
<comment type="caution">
    <text evidence="10">The sequence shown here is derived from an EMBL/GenBank/DDBJ whole genome shotgun (WGS) entry which is preliminary data.</text>
</comment>
<keyword evidence="4 7" id="KW-0238">DNA-binding</keyword>
<feature type="domain" description="OmpR/PhoB-type" evidence="9">
    <location>
        <begin position="126"/>
        <end position="222"/>
    </location>
</feature>
<evidence type="ECO:0000313" key="10">
    <source>
        <dbReference type="EMBL" id="RNB81261.1"/>
    </source>
</evidence>
<dbReference type="OrthoDB" id="9790442at2"/>
<dbReference type="PANTHER" id="PTHR48111">
    <property type="entry name" value="REGULATOR OF RPOS"/>
    <property type="match status" value="1"/>
</dbReference>
<evidence type="ECO:0000256" key="4">
    <source>
        <dbReference type="ARBA" id="ARBA00023125"/>
    </source>
</evidence>
<dbReference type="InterPro" id="IPR011006">
    <property type="entry name" value="CheY-like_superfamily"/>
</dbReference>
<dbReference type="SMART" id="SM00448">
    <property type="entry name" value="REC"/>
    <property type="match status" value="1"/>
</dbReference>
<protein>
    <submittedName>
        <fullName evidence="10">DNA-binding response regulator</fullName>
    </submittedName>
</protein>
<dbReference type="Gene3D" id="3.40.50.2300">
    <property type="match status" value="1"/>
</dbReference>
<dbReference type="Gene3D" id="1.10.10.10">
    <property type="entry name" value="Winged helix-like DNA-binding domain superfamily/Winged helix DNA-binding domain"/>
    <property type="match status" value="1"/>
</dbReference>
<keyword evidence="1 6" id="KW-0597">Phosphoprotein</keyword>
<dbReference type="GO" id="GO:0000976">
    <property type="term" value="F:transcription cis-regulatory region binding"/>
    <property type="evidence" value="ECO:0007669"/>
    <property type="project" value="TreeGrafter"/>
</dbReference>
<feature type="modified residue" description="4-aspartylphosphate" evidence="6">
    <location>
        <position position="54"/>
    </location>
</feature>
<dbReference type="GO" id="GO:0032993">
    <property type="term" value="C:protein-DNA complex"/>
    <property type="evidence" value="ECO:0007669"/>
    <property type="project" value="TreeGrafter"/>
</dbReference>
<evidence type="ECO:0000256" key="7">
    <source>
        <dbReference type="PROSITE-ProRule" id="PRU01091"/>
    </source>
</evidence>
<dbReference type="PROSITE" id="PS50110">
    <property type="entry name" value="RESPONSE_REGULATORY"/>
    <property type="match status" value="1"/>
</dbReference>
<evidence type="ECO:0000256" key="5">
    <source>
        <dbReference type="ARBA" id="ARBA00023163"/>
    </source>
</evidence>
<reference evidence="10 11" key="1">
    <citation type="submission" date="2018-10" db="EMBL/GenBank/DDBJ databases">
        <title>Phylogenomics of Brevibacillus.</title>
        <authorList>
            <person name="Dunlap C."/>
        </authorList>
    </citation>
    <scope>NUCLEOTIDE SEQUENCE [LARGE SCALE GENOMIC DNA]</scope>
    <source>
        <strain evidence="10 11">JCM 15716</strain>
    </source>
</reference>
<dbReference type="CDD" id="cd17574">
    <property type="entry name" value="REC_OmpR"/>
    <property type="match status" value="1"/>
</dbReference>